<accession>A0AAV7L1U0</accession>
<comment type="caution">
    <text evidence="1">The sequence shown here is derived from an EMBL/GenBank/DDBJ whole genome shotgun (WGS) entry which is preliminary data.</text>
</comment>
<organism evidence="1 2">
    <name type="scientific">Pleurodeles waltl</name>
    <name type="common">Iberian ribbed newt</name>
    <dbReference type="NCBI Taxonomy" id="8319"/>
    <lineage>
        <taxon>Eukaryota</taxon>
        <taxon>Metazoa</taxon>
        <taxon>Chordata</taxon>
        <taxon>Craniata</taxon>
        <taxon>Vertebrata</taxon>
        <taxon>Euteleostomi</taxon>
        <taxon>Amphibia</taxon>
        <taxon>Batrachia</taxon>
        <taxon>Caudata</taxon>
        <taxon>Salamandroidea</taxon>
        <taxon>Salamandridae</taxon>
        <taxon>Pleurodelinae</taxon>
        <taxon>Pleurodeles</taxon>
    </lineage>
</organism>
<protein>
    <submittedName>
        <fullName evidence="1">Uncharacterized protein</fullName>
    </submittedName>
</protein>
<dbReference type="AlphaFoldDB" id="A0AAV7L1U0"/>
<evidence type="ECO:0000313" key="2">
    <source>
        <dbReference type="Proteomes" id="UP001066276"/>
    </source>
</evidence>
<name>A0AAV7L1U0_PLEWA</name>
<sequence length="75" mass="8826">MSDWRPEERPLHQMLLGPGFCERLGREEREQGARGSGLTVHRVQEMALPHQERQRKSLQQYERMLRIAAVLADCR</sequence>
<reference evidence="1" key="1">
    <citation type="journal article" date="2022" name="bioRxiv">
        <title>Sequencing and chromosome-scale assembly of the giantPleurodeles waltlgenome.</title>
        <authorList>
            <person name="Brown T."/>
            <person name="Elewa A."/>
            <person name="Iarovenko S."/>
            <person name="Subramanian E."/>
            <person name="Araus A.J."/>
            <person name="Petzold A."/>
            <person name="Susuki M."/>
            <person name="Suzuki K.-i.T."/>
            <person name="Hayashi T."/>
            <person name="Toyoda A."/>
            <person name="Oliveira C."/>
            <person name="Osipova E."/>
            <person name="Leigh N.D."/>
            <person name="Simon A."/>
            <person name="Yun M.H."/>
        </authorList>
    </citation>
    <scope>NUCLEOTIDE SEQUENCE</scope>
    <source>
        <strain evidence="1">20211129_DDA</strain>
        <tissue evidence="1">Liver</tissue>
    </source>
</reference>
<proteinExistence type="predicted"/>
<gene>
    <name evidence="1" type="ORF">NDU88_005119</name>
</gene>
<evidence type="ECO:0000313" key="1">
    <source>
        <dbReference type="EMBL" id="KAJ1084982.1"/>
    </source>
</evidence>
<keyword evidence="2" id="KW-1185">Reference proteome</keyword>
<dbReference type="EMBL" id="JANPWB010000016">
    <property type="protein sequence ID" value="KAJ1084982.1"/>
    <property type="molecule type" value="Genomic_DNA"/>
</dbReference>
<dbReference type="Proteomes" id="UP001066276">
    <property type="component" value="Chromosome 12"/>
</dbReference>